<protein>
    <recommendedName>
        <fullName evidence="1">N-acetyltransferase domain-containing protein</fullName>
    </recommendedName>
</protein>
<gene>
    <name evidence="2" type="ORF">CHH28_11055</name>
</gene>
<dbReference type="KEGG" id="bsan:CHH28_11055"/>
<evidence type="ECO:0000313" key="2">
    <source>
        <dbReference type="EMBL" id="ASP39182.1"/>
    </source>
</evidence>
<organism evidence="2 3">
    <name type="scientific">Bacterioplanes sanyensis</name>
    <dbReference type="NCBI Taxonomy" id="1249553"/>
    <lineage>
        <taxon>Bacteria</taxon>
        <taxon>Pseudomonadati</taxon>
        <taxon>Pseudomonadota</taxon>
        <taxon>Gammaproteobacteria</taxon>
        <taxon>Oceanospirillales</taxon>
        <taxon>Oceanospirillaceae</taxon>
        <taxon>Bacterioplanes</taxon>
    </lineage>
</organism>
<dbReference type="InterPro" id="IPR000182">
    <property type="entry name" value="GNAT_dom"/>
</dbReference>
<dbReference type="SUPFAM" id="SSF55729">
    <property type="entry name" value="Acyl-CoA N-acyltransferases (Nat)"/>
    <property type="match status" value="1"/>
</dbReference>
<name>A0A222FKJ1_9GAMM</name>
<keyword evidence="3" id="KW-1185">Reference proteome</keyword>
<proteinExistence type="predicted"/>
<dbReference type="EMBL" id="CP022530">
    <property type="protein sequence ID" value="ASP39182.1"/>
    <property type="molecule type" value="Genomic_DNA"/>
</dbReference>
<dbReference type="GO" id="GO:0016747">
    <property type="term" value="F:acyltransferase activity, transferring groups other than amino-acyl groups"/>
    <property type="evidence" value="ECO:0007669"/>
    <property type="project" value="InterPro"/>
</dbReference>
<dbReference type="CDD" id="cd04301">
    <property type="entry name" value="NAT_SF"/>
    <property type="match status" value="1"/>
</dbReference>
<reference evidence="2 3" key="1">
    <citation type="submission" date="2017-07" db="EMBL/GenBank/DDBJ databases">
        <title>Annotated genome sequence of Bacterioplanes sanyensis isolated from Red Sea.</title>
        <authorList>
            <person name="Rehman Z.U."/>
        </authorList>
    </citation>
    <scope>NUCLEOTIDE SEQUENCE [LARGE SCALE GENOMIC DNA]</scope>
    <source>
        <strain evidence="2 3">NV9</strain>
    </source>
</reference>
<dbReference type="Pfam" id="PF13508">
    <property type="entry name" value="Acetyltransf_7"/>
    <property type="match status" value="1"/>
</dbReference>
<sequence>MCQFEFRPDSPLRDCNVLYKAAADHNRASPFEQHPGLYVGNTLVAVCRLHSSGQHWWLRGLCVAPSWRGQKLGQQLLRQISEHWPDYYIYLRPLPGLERYYSQLGFQPLTDQYAFRCLFPQQKHVSSVMFRAADSTYTAGF</sequence>
<feature type="domain" description="N-acetyltransferase" evidence="1">
    <location>
        <begin position="1"/>
        <end position="122"/>
    </location>
</feature>
<dbReference type="Gene3D" id="3.40.630.30">
    <property type="match status" value="1"/>
</dbReference>
<dbReference type="AlphaFoldDB" id="A0A222FKJ1"/>
<evidence type="ECO:0000259" key="1">
    <source>
        <dbReference type="PROSITE" id="PS51186"/>
    </source>
</evidence>
<dbReference type="Proteomes" id="UP000202440">
    <property type="component" value="Chromosome"/>
</dbReference>
<dbReference type="OrthoDB" id="7845888at2"/>
<accession>A0A222FKJ1</accession>
<dbReference type="InterPro" id="IPR016181">
    <property type="entry name" value="Acyl_CoA_acyltransferase"/>
</dbReference>
<dbReference type="PROSITE" id="PS51186">
    <property type="entry name" value="GNAT"/>
    <property type="match status" value="1"/>
</dbReference>
<evidence type="ECO:0000313" key="3">
    <source>
        <dbReference type="Proteomes" id="UP000202440"/>
    </source>
</evidence>
<dbReference type="RefSeq" id="WP_094060362.1">
    <property type="nucleotide sequence ID" value="NZ_CP022530.1"/>
</dbReference>